<evidence type="ECO:0000313" key="1">
    <source>
        <dbReference type="EMBL" id="CNV12913.1"/>
    </source>
</evidence>
<accession>A0A655EAQ3</accession>
<reference evidence="1 2" key="1">
    <citation type="submission" date="2015-03" db="EMBL/GenBank/DDBJ databases">
        <authorList>
            <consortium name="Pathogen Informatics"/>
        </authorList>
    </citation>
    <scope>NUCLEOTIDE SEQUENCE [LARGE SCALE GENOMIC DNA]</scope>
    <source>
        <strain evidence="1 2">3476</strain>
    </source>
</reference>
<evidence type="ECO:0000313" key="2">
    <source>
        <dbReference type="Proteomes" id="UP000039541"/>
    </source>
</evidence>
<name>A0A655EAQ3_SALET</name>
<proteinExistence type="predicted"/>
<protein>
    <submittedName>
        <fullName evidence="1">Uncharacterized protein</fullName>
    </submittedName>
</protein>
<sequence>MAYLPVRFNLRNLFFRRRFQRGDFRLPATAQHNISTTTRHVGSDSDRRWITSLRNDACFVGVEFCVQYVMFDARFGQLSGDHFRFLDRNRPDQHWLTVRGTFFNIFDNGLDFFRFGHVDQIRQIFTDHRTVGRNNDGVQLIDRAKFEGFSIRRTGHTGQLFIQTEVVLEGDRRQRLVFILNFNAFFRFYRLVQTVRPATPLHGTTGMFINNDDFAVFHNVVHVTGKQRVRAQRGGDVMHQHNIARRVERLAFIHNAFLHQ</sequence>
<gene>
    <name evidence="1" type="ORF">ERS008202_04396</name>
</gene>
<dbReference type="Proteomes" id="UP000039541">
    <property type="component" value="Unassembled WGS sequence"/>
</dbReference>
<organism evidence="1 2">
    <name type="scientific">Salmonella enterica subsp. enterica serovar Bovismorbificans</name>
    <dbReference type="NCBI Taxonomy" id="58097"/>
    <lineage>
        <taxon>Bacteria</taxon>
        <taxon>Pseudomonadati</taxon>
        <taxon>Pseudomonadota</taxon>
        <taxon>Gammaproteobacteria</taxon>
        <taxon>Enterobacterales</taxon>
        <taxon>Enterobacteriaceae</taxon>
        <taxon>Salmonella</taxon>
    </lineage>
</organism>
<dbReference type="AlphaFoldDB" id="A0A655EAQ3"/>
<dbReference type="EMBL" id="CQPC01000089">
    <property type="protein sequence ID" value="CNV12913.1"/>
    <property type="molecule type" value="Genomic_DNA"/>
</dbReference>